<feature type="region of interest" description="Disordered" evidence="1">
    <location>
        <begin position="86"/>
        <end position="113"/>
    </location>
</feature>
<dbReference type="InterPro" id="IPR036397">
    <property type="entry name" value="RNaseH_sf"/>
</dbReference>
<evidence type="ECO:0000256" key="1">
    <source>
        <dbReference type="SAM" id="MobiDB-lite"/>
    </source>
</evidence>
<proteinExistence type="predicted"/>
<feature type="compositionally biased region" description="Basic and acidic residues" evidence="1">
    <location>
        <begin position="89"/>
        <end position="100"/>
    </location>
</feature>
<dbReference type="GO" id="GO:0003676">
    <property type="term" value="F:nucleic acid binding"/>
    <property type="evidence" value="ECO:0007669"/>
    <property type="project" value="InterPro"/>
</dbReference>
<keyword evidence="3" id="KW-1185">Reference proteome</keyword>
<protein>
    <submittedName>
        <fullName evidence="2">Uncharacterized protein</fullName>
    </submittedName>
</protein>
<evidence type="ECO:0000313" key="3">
    <source>
        <dbReference type="Proteomes" id="UP000287033"/>
    </source>
</evidence>
<dbReference type="Gene3D" id="3.30.420.10">
    <property type="entry name" value="Ribonuclease H-like superfamily/Ribonuclease H"/>
    <property type="match status" value="1"/>
</dbReference>
<gene>
    <name evidence="2" type="ORF">chiPu_0026219</name>
</gene>
<dbReference type="EMBL" id="BEZZ01074709">
    <property type="protein sequence ID" value="GCC42363.1"/>
    <property type="molecule type" value="Genomic_DNA"/>
</dbReference>
<dbReference type="AlphaFoldDB" id="A0A401TIC8"/>
<comment type="caution">
    <text evidence="2">The sequence shown here is derived from an EMBL/GenBank/DDBJ whole genome shotgun (WGS) entry which is preliminary data.</text>
</comment>
<sequence>MNRTLKVAIAKAIAETGQGWVDVLPCILMRLRATPGCSTGLTPFELMTGRAMRLPETVIEGGEDMAPLRDRMAQYIRQLDSQLRALRQTARDQQDSRDQTKQQQQPPPQPLPGIMSHRYTVLHLLLFAIGLVPYSSGASDNFCRHGVAFNSSSAICIPARDKPDKVATFFNAWLEVLPDIQTICLLCMSEHDPRPTCLRRAEAMDLGEVHVRNDVRYARRPHFDPGF</sequence>
<accession>A0A401TIC8</accession>
<reference evidence="2 3" key="1">
    <citation type="journal article" date="2018" name="Nat. Ecol. Evol.">
        <title>Shark genomes provide insights into elasmobranch evolution and the origin of vertebrates.</title>
        <authorList>
            <person name="Hara Y"/>
            <person name="Yamaguchi K"/>
            <person name="Onimaru K"/>
            <person name="Kadota M"/>
            <person name="Koyanagi M"/>
            <person name="Keeley SD"/>
            <person name="Tatsumi K"/>
            <person name="Tanaka K"/>
            <person name="Motone F"/>
            <person name="Kageyama Y"/>
            <person name="Nozu R"/>
            <person name="Adachi N"/>
            <person name="Nishimura O"/>
            <person name="Nakagawa R"/>
            <person name="Tanegashima C"/>
            <person name="Kiyatake I"/>
            <person name="Matsumoto R"/>
            <person name="Murakumo K"/>
            <person name="Nishida K"/>
            <person name="Terakita A"/>
            <person name="Kuratani S"/>
            <person name="Sato K"/>
            <person name="Hyodo S Kuraku.S."/>
        </authorList>
    </citation>
    <scope>NUCLEOTIDE SEQUENCE [LARGE SCALE GENOMIC DNA]</scope>
</reference>
<dbReference type="Proteomes" id="UP000287033">
    <property type="component" value="Unassembled WGS sequence"/>
</dbReference>
<name>A0A401TIC8_CHIPU</name>
<dbReference type="OrthoDB" id="8947436at2759"/>
<organism evidence="2 3">
    <name type="scientific">Chiloscyllium punctatum</name>
    <name type="common">Brownbanded bambooshark</name>
    <name type="synonym">Hemiscyllium punctatum</name>
    <dbReference type="NCBI Taxonomy" id="137246"/>
    <lineage>
        <taxon>Eukaryota</taxon>
        <taxon>Metazoa</taxon>
        <taxon>Chordata</taxon>
        <taxon>Craniata</taxon>
        <taxon>Vertebrata</taxon>
        <taxon>Chondrichthyes</taxon>
        <taxon>Elasmobranchii</taxon>
        <taxon>Galeomorphii</taxon>
        <taxon>Galeoidea</taxon>
        <taxon>Orectolobiformes</taxon>
        <taxon>Hemiscylliidae</taxon>
        <taxon>Chiloscyllium</taxon>
    </lineage>
</organism>
<evidence type="ECO:0000313" key="2">
    <source>
        <dbReference type="EMBL" id="GCC42363.1"/>
    </source>
</evidence>